<name>A0A1X0W9A4_9GAMM</name>
<dbReference type="Pfam" id="PF13304">
    <property type="entry name" value="AAA_21"/>
    <property type="match status" value="1"/>
</dbReference>
<feature type="domain" description="ATPase AAA-type core" evidence="1">
    <location>
        <begin position="24"/>
        <end position="334"/>
    </location>
</feature>
<keyword evidence="3" id="KW-1185">Reference proteome</keyword>
<organism evidence="2 3">
    <name type="scientific">Rouxiella badensis</name>
    <dbReference type="NCBI Taxonomy" id="1646377"/>
    <lineage>
        <taxon>Bacteria</taxon>
        <taxon>Pseudomonadati</taxon>
        <taxon>Pseudomonadota</taxon>
        <taxon>Gammaproteobacteria</taxon>
        <taxon>Enterobacterales</taxon>
        <taxon>Yersiniaceae</taxon>
        <taxon>Rouxiella</taxon>
    </lineage>
</organism>
<evidence type="ECO:0000259" key="1">
    <source>
        <dbReference type="Pfam" id="PF13304"/>
    </source>
</evidence>
<reference evidence="2 3" key="1">
    <citation type="journal article" date="2017" name="Int. J. Syst. Evol. Microbiol.">
        <title>Rouxiella badensis sp. nov. and Rouxiella silvae sp. nov. isolated from peat bog soil in Germany and emendation of the genus description.</title>
        <authorList>
            <person name="Le Fleche-Mateos A."/>
            <person name="Kugler J.H."/>
            <person name="Hansen S.H."/>
            <person name="Syldatk C."/>
            <person name="Hausmann R."/>
            <person name="Lomprez F."/>
            <person name="Vandenbogaert M."/>
            <person name="Manuguerra J.C."/>
            <person name="Grimont P.A."/>
        </authorList>
    </citation>
    <scope>NUCLEOTIDE SEQUENCE [LARGE SCALE GENOMIC DNA]</scope>
    <source>
        <strain evidence="2 3">DSM 100043</strain>
    </source>
</reference>
<comment type="caution">
    <text evidence="2">The sequence shown here is derived from an EMBL/GenBank/DDBJ whole genome shotgun (WGS) entry which is preliminary data.</text>
</comment>
<protein>
    <submittedName>
        <fullName evidence="2">Chromosome segregation protein SMC</fullName>
    </submittedName>
</protein>
<dbReference type="PANTHER" id="PTHR32182:SF25">
    <property type="entry name" value="SLR1056 PROTEIN"/>
    <property type="match status" value="1"/>
</dbReference>
<dbReference type="GO" id="GO:0016887">
    <property type="term" value="F:ATP hydrolysis activity"/>
    <property type="evidence" value="ECO:0007669"/>
    <property type="project" value="InterPro"/>
</dbReference>
<accession>A0A1X0W9A4</accession>
<dbReference type="InterPro" id="IPR014555">
    <property type="entry name" value="RecF-like"/>
</dbReference>
<evidence type="ECO:0000313" key="3">
    <source>
        <dbReference type="Proteomes" id="UP000192536"/>
    </source>
</evidence>
<dbReference type="GO" id="GO:0005524">
    <property type="term" value="F:ATP binding"/>
    <property type="evidence" value="ECO:0007669"/>
    <property type="project" value="InterPro"/>
</dbReference>
<dbReference type="InterPro" id="IPR003959">
    <property type="entry name" value="ATPase_AAA_core"/>
</dbReference>
<dbReference type="GO" id="GO:0000731">
    <property type="term" value="P:DNA synthesis involved in DNA repair"/>
    <property type="evidence" value="ECO:0007669"/>
    <property type="project" value="TreeGrafter"/>
</dbReference>
<dbReference type="PANTHER" id="PTHR32182">
    <property type="entry name" value="DNA REPLICATION AND REPAIR PROTEIN RECF"/>
    <property type="match status" value="1"/>
</dbReference>
<dbReference type="InterPro" id="IPR027417">
    <property type="entry name" value="P-loop_NTPase"/>
</dbReference>
<dbReference type="PIRSF" id="PIRSF029347">
    <property type="entry name" value="RecF"/>
    <property type="match status" value="1"/>
</dbReference>
<sequence>MFVKKLQIRGYRSLRQLELELGQLNVICGPNGCGKSNLYKAVKLMHEASRGQLSAALAQEGGIQKALWAGEKRTGDSKMQLSAMLEDFDYEIQLGYEMSSLSNTLFSLDPSVKSESLWMTGHRRRPSSRLVERVNQTAKLTNFSGEQVRYPLSIAAHESIFGQLSEPHLYPEVSQLREVLQGWRFYHEFAVWPGSPLRLPQVGIRSPVLAHDGHNLAAAFQTINEIGNHELLHRVLSAAFPDSEFFVDASMGRFQIMMQRKGIFRPLEATELSDGTLRFLCLAVAMLSPRPPAFMAFNEPENSLHPSLMPALAMLLAETSRYSQLWVTSHSPELAALIRQHTEIRYFELKQQSGETVMAEDS</sequence>
<dbReference type="Gene3D" id="3.40.50.300">
    <property type="entry name" value="P-loop containing nucleotide triphosphate hydrolases"/>
    <property type="match status" value="2"/>
</dbReference>
<proteinExistence type="predicted"/>
<dbReference type="EMBL" id="MRWE01000060">
    <property type="protein sequence ID" value="ORJ23360.1"/>
    <property type="molecule type" value="Genomic_DNA"/>
</dbReference>
<dbReference type="AlphaFoldDB" id="A0A1X0W9A4"/>
<dbReference type="RefSeq" id="WP_084913320.1">
    <property type="nucleotide sequence ID" value="NZ_JAJGAR010000001.1"/>
</dbReference>
<dbReference type="Proteomes" id="UP000192536">
    <property type="component" value="Unassembled WGS sequence"/>
</dbReference>
<dbReference type="SUPFAM" id="SSF52540">
    <property type="entry name" value="P-loop containing nucleoside triphosphate hydrolases"/>
    <property type="match status" value="1"/>
</dbReference>
<evidence type="ECO:0000313" key="2">
    <source>
        <dbReference type="EMBL" id="ORJ23360.1"/>
    </source>
</evidence>
<dbReference type="STRING" id="1646377.BS640_21775"/>
<dbReference type="GO" id="GO:0006302">
    <property type="term" value="P:double-strand break repair"/>
    <property type="evidence" value="ECO:0007669"/>
    <property type="project" value="TreeGrafter"/>
</dbReference>
<gene>
    <name evidence="2" type="ORF">BS640_21775</name>
</gene>